<evidence type="ECO:0000256" key="1">
    <source>
        <dbReference type="SAM" id="Phobius"/>
    </source>
</evidence>
<name>A0A1E3KZS4_9BACL</name>
<gene>
    <name evidence="2" type="ORF">PTI45_03766</name>
</gene>
<proteinExistence type="predicted"/>
<organism evidence="2 3">
    <name type="scientific">Paenibacillus nuruki</name>
    <dbReference type="NCBI Taxonomy" id="1886670"/>
    <lineage>
        <taxon>Bacteria</taxon>
        <taxon>Bacillati</taxon>
        <taxon>Bacillota</taxon>
        <taxon>Bacilli</taxon>
        <taxon>Bacillales</taxon>
        <taxon>Paenibacillaceae</taxon>
        <taxon>Paenibacillus</taxon>
    </lineage>
</organism>
<keyword evidence="1" id="KW-1133">Transmembrane helix</keyword>
<dbReference type="STRING" id="1886670.PTI45_03766"/>
<dbReference type="RefSeq" id="WP_069329101.1">
    <property type="nucleotide sequence ID" value="NZ_MDER01000070.1"/>
</dbReference>
<reference evidence="2 3" key="1">
    <citation type="submission" date="2016-08" db="EMBL/GenBank/DDBJ databases">
        <title>Genome sequencing of Paenibacillus sp. TI45-13ar, isolated from Korean traditional nuruk.</title>
        <authorList>
            <person name="Kim S.-J."/>
        </authorList>
    </citation>
    <scope>NUCLEOTIDE SEQUENCE [LARGE SCALE GENOMIC DNA]</scope>
    <source>
        <strain evidence="2 3">TI45-13ar</strain>
    </source>
</reference>
<comment type="caution">
    <text evidence="2">The sequence shown here is derived from an EMBL/GenBank/DDBJ whole genome shotgun (WGS) entry which is preliminary data.</text>
</comment>
<dbReference type="InterPro" id="IPR018730">
    <property type="entry name" value="DUF2273"/>
</dbReference>
<dbReference type="AlphaFoldDB" id="A0A1E3KZS4"/>
<keyword evidence="1" id="KW-0472">Membrane</keyword>
<dbReference type="Proteomes" id="UP000094578">
    <property type="component" value="Unassembled WGS sequence"/>
</dbReference>
<dbReference type="Pfam" id="PF10031">
    <property type="entry name" value="DUF2273"/>
    <property type="match status" value="1"/>
</dbReference>
<keyword evidence="3" id="KW-1185">Reference proteome</keyword>
<evidence type="ECO:0000313" key="2">
    <source>
        <dbReference type="EMBL" id="ODP27037.1"/>
    </source>
</evidence>
<feature type="transmembrane region" description="Helical" evidence="1">
    <location>
        <begin position="17"/>
        <end position="46"/>
    </location>
</feature>
<evidence type="ECO:0000313" key="3">
    <source>
        <dbReference type="Proteomes" id="UP000094578"/>
    </source>
</evidence>
<keyword evidence="1" id="KW-0812">Transmembrane</keyword>
<dbReference type="EMBL" id="MDER01000070">
    <property type="protein sequence ID" value="ODP27037.1"/>
    <property type="molecule type" value="Genomic_DNA"/>
</dbReference>
<evidence type="ECO:0008006" key="4">
    <source>
        <dbReference type="Google" id="ProtNLM"/>
    </source>
</evidence>
<sequence length="77" mass="8884">MIWKAIWETHGGRITGVAAGLLCGVLYLVVGFWDMLFFALLVFIGYSVGKHKDMRLGSVIPWERVNAWISDRWRPFK</sequence>
<accession>A0A1E3KZS4</accession>
<protein>
    <recommendedName>
        <fullName evidence="4">Small integral membrane protein</fullName>
    </recommendedName>
</protein>